<evidence type="ECO:0000313" key="1">
    <source>
        <dbReference type="EMBL" id="KAL0416849.1"/>
    </source>
</evidence>
<protein>
    <submittedName>
        <fullName evidence="1">Uncharacterized protein</fullName>
    </submittedName>
</protein>
<name>A0AAW2UIP1_9LAMI</name>
<dbReference type="EMBL" id="JACGWN010000012">
    <property type="protein sequence ID" value="KAL0416849.1"/>
    <property type="molecule type" value="Genomic_DNA"/>
</dbReference>
<proteinExistence type="predicted"/>
<gene>
    <name evidence="1" type="ORF">Slati_3516800</name>
</gene>
<sequence>MDAASGGTLYDKTPTEARKLITTMAFNTQQFGSRNDNPPRRVNEEILNKSKLVAYARLRDIPPTLAPCFMRNLPYMSMT</sequence>
<reference evidence="1" key="1">
    <citation type="submission" date="2020-06" db="EMBL/GenBank/DDBJ databases">
        <authorList>
            <person name="Li T."/>
            <person name="Hu X."/>
            <person name="Zhang T."/>
            <person name="Song X."/>
            <person name="Zhang H."/>
            <person name="Dai N."/>
            <person name="Sheng W."/>
            <person name="Hou X."/>
            <person name="Wei L."/>
        </authorList>
    </citation>
    <scope>NUCLEOTIDE SEQUENCE</scope>
    <source>
        <strain evidence="1">KEN1</strain>
        <tissue evidence="1">Leaf</tissue>
    </source>
</reference>
<accession>A0AAW2UIP1</accession>
<organism evidence="1">
    <name type="scientific">Sesamum latifolium</name>
    <dbReference type="NCBI Taxonomy" id="2727402"/>
    <lineage>
        <taxon>Eukaryota</taxon>
        <taxon>Viridiplantae</taxon>
        <taxon>Streptophyta</taxon>
        <taxon>Embryophyta</taxon>
        <taxon>Tracheophyta</taxon>
        <taxon>Spermatophyta</taxon>
        <taxon>Magnoliopsida</taxon>
        <taxon>eudicotyledons</taxon>
        <taxon>Gunneridae</taxon>
        <taxon>Pentapetalae</taxon>
        <taxon>asterids</taxon>
        <taxon>lamiids</taxon>
        <taxon>Lamiales</taxon>
        <taxon>Pedaliaceae</taxon>
        <taxon>Sesamum</taxon>
    </lineage>
</organism>
<comment type="caution">
    <text evidence="1">The sequence shown here is derived from an EMBL/GenBank/DDBJ whole genome shotgun (WGS) entry which is preliminary data.</text>
</comment>
<reference evidence="1" key="2">
    <citation type="journal article" date="2024" name="Plant">
        <title>Genomic evolution and insights into agronomic trait innovations of Sesamum species.</title>
        <authorList>
            <person name="Miao H."/>
            <person name="Wang L."/>
            <person name="Qu L."/>
            <person name="Liu H."/>
            <person name="Sun Y."/>
            <person name="Le M."/>
            <person name="Wang Q."/>
            <person name="Wei S."/>
            <person name="Zheng Y."/>
            <person name="Lin W."/>
            <person name="Duan Y."/>
            <person name="Cao H."/>
            <person name="Xiong S."/>
            <person name="Wang X."/>
            <person name="Wei L."/>
            <person name="Li C."/>
            <person name="Ma Q."/>
            <person name="Ju M."/>
            <person name="Zhao R."/>
            <person name="Li G."/>
            <person name="Mu C."/>
            <person name="Tian Q."/>
            <person name="Mei H."/>
            <person name="Zhang T."/>
            <person name="Gao T."/>
            <person name="Zhang H."/>
        </authorList>
    </citation>
    <scope>NUCLEOTIDE SEQUENCE</scope>
    <source>
        <strain evidence="1">KEN1</strain>
    </source>
</reference>
<dbReference type="AlphaFoldDB" id="A0AAW2UIP1"/>